<evidence type="ECO:0000256" key="6">
    <source>
        <dbReference type="ARBA" id="ARBA00023136"/>
    </source>
</evidence>
<evidence type="ECO:0000259" key="10">
    <source>
        <dbReference type="PROSITE" id="PS51371"/>
    </source>
</evidence>
<dbReference type="CDD" id="cd04591">
    <property type="entry name" value="CBS_pair_voltage-gated_CLC_euk_bac"/>
    <property type="match status" value="1"/>
</dbReference>
<evidence type="ECO:0000256" key="2">
    <source>
        <dbReference type="ARBA" id="ARBA00022448"/>
    </source>
</evidence>
<keyword evidence="3" id="KW-0812">Transmembrane</keyword>
<keyword evidence="2 9" id="KW-0813">Transport</keyword>
<dbReference type="WBParaSite" id="PSAMB.scaffold5681size11113.g27125.t1">
    <property type="protein sequence ID" value="PSAMB.scaffold5681size11113.g27125.t1"/>
    <property type="gene ID" value="PSAMB.scaffold5681size11113.g27125"/>
</dbReference>
<keyword evidence="4" id="KW-1133">Transmembrane helix</keyword>
<keyword evidence="5 9" id="KW-0406">Ion transport</keyword>
<dbReference type="PANTHER" id="PTHR45711">
    <property type="entry name" value="CHLORIDE CHANNEL PROTEIN"/>
    <property type="match status" value="1"/>
</dbReference>
<keyword evidence="11" id="KW-1185">Reference proteome</keyword>
<proteinExistence type="inferred from homology"/>
<dbReference type="Gene3D" id="1.10.3080.10">
    <property type="entry name" value="Clc chloride channel"/>
    <property type="match status" value="1"/>
</dbReference>
<keyword evidence="6" id="KW-0472">Membrane</keyword>
<evidence type="ECO:0000256" key="8">
    <source>
        <dbReference type="PROSITE-ProRule" id="PRU00703"/>
    </source>
</evidence>
<dbReference type="SMART" id="SM00116">
    <property type="entry name" value="CBS"/>
    <property type="match status" value="1"/>
</dbReference>
<dbReference type="GO" id="GO:0005769">
    <property type="term" value="C:early endosome"/>
    <property type="evidence" value="ECO:0007669"/>
    <property type="project" value="TreeGrafter"/>
</dbReference>
<sequence>LALICKFVFTIFTFGMKIPSGLFVPSIAMGSIAGRLLGIVMEQLAVSLQNDSSYWQMQCQIGKECVMPGLYAMVGAAAVLGGVTRMTDNARKTQDGIVTNSIVYFSTHAPSDPDNIGGPAPLRLRKLMDMAPTTLTDQTPMETVIDMFRKLGLRQTLVTRNGRLLGVITKKDVLTHMKQLDKGESPDIGPLPRVARMFL</sequence>
<dbReference type="Gene3D" id="3.90.1280.20">
    <property type="match status" value="1"/>
</dbReference>
<evidence type="ECO:0000256" key="1">
    <source>
        <dbReference type="ARBA" id="ARBA00004337"/>
    </source>
</evidence>
<dbReference type="PRINTS" id="PR00762">
    <property type="entry name" value="CLCHANNEL"/>
</dbReference>
<name>A0A914WXW3_9BILA</name>
<dbReference type="SUPFAM" id="SSF54631">
    <property type="entry name" value="CBS-domain pair"/>
    <property type="match status" value="1"/>
</dbReference>
<protein>
    <recommendedName>
        <fullName evidence="9">Chloride channel protein</fullName>
    </recommendedName>
</protein>
<dbReference type="InterPro" id="IPR000644">
    <property type="entry name" value="CBS_dom"/>
</dbReference>
<dbReference type="GO" id="GO:0008021">
    <property type="term" value="C:synaptic vesicle"/>
    <property type="evidence" value="ECO:0007669"/>
    <property type="project" value="TreeGrafter"/>
</dbReference>
<accession>A0A914WXW3</accession>
<evidence type="ECO:0000256" key="7">
    <source>
        <dbReference type="ARBA" id="ARBA00023214"/>
    </source>
</evidence>
<keyword evidence="7 9" id="KW-0868">Chloride</keyword>
<evidence type="ECO:0000256" key="3">
    <source>
        <dbReference type="ARBA" id="ARBA00022692"/>
    </source>
</evidence>
<dbReference type="GO" id="GO:0010008">
    <property type="term" value="C:endosome membrane"/>
    <property type="evidence" value="ECO:0007669"/>
    <property type="project" value="UniProtKB-SubCell"/>
</dbReference>
<organism evidence="11 12">
    <name type="scientific">Plectus sambesii</name>
    <dbReference type="NCBI Taxonomy" id="2011161"/>
    <lineage>
        <taxon>Eukaryota</taxon>
        <taxon>Metazoa</taxon>
        <taxon>Ecdysozoa</taxon>
        <taxon>Nematoda</taxon>
        <taxon>Chromadorea</taxon>
        <taxon>Plectida</taxon>
        <taxon>Plectina</taxon>
        <taxon>Plectoidea</taxon>
        <taxon>Plectidae</taxon>
        <taxon>Plectus</taxon>
    </lineage>
</organism>
<dbReference type="SUPFAM" id="SSF81340">
    <property type="entry name" value="Clc chloride channel"/>
    <property type="match status" value="1"/>
</dbReference>
<evidence type="ECO:0000256" key="5">
    <source>
        <dbReference type="ARBA" id="ARBA00023065"/>
    </source>
</evidence>
<dbReference type="Pfam" id="PF00571">
    <property type="entry name" value="CBS"/>
    <property type="match status" value="1"/>
</dbReference>
<evidence type="ECO:0000256" key="9">
    <source>
        <dbReference type="RuleBase" id="RU361221"/>
    </source>
</evidence>
<reference evidence="12" key="1">
    <citation type="submission" date="2022-11" db="UniProtKB">
        <authorList>
            <consortium name="WormBaseParasite"/>
        </authorList>
    </citation>
    <scope>IDENTIFICATION</scope>
</reference>
<dbReference type="GO" id="GO:0005794">
    <property type="term" value="C:Golgi apparatus"/>
    <property type="evidence" value="ECO:0007669"/>
    <property type="project" value="TreeGrafter"/>
</dbReference>
<evidence type="ECO:0000313" key="12">
    <source>
        <dbReference type="WBParaSite" id="PSAMB.scaffold5681size11113.g27125.t1"/>
    </source>
</evidence>
<comment type="similarity">
    <text evidence="9">Belongs to the chloride channel (TC 2.A.49) family.</text>
</comment>
<dbReference type="InterPro" id="IPR014743">
    <property type="entry name" value="Cl-channel_core"/>
</dbReference>
<dbReference type="Proteomes" id="UP000887566">
    <property type="component" value="Unplaced"/>
</dbReference>
<comment type="subcellular location">
    <subcellularLocation>
        <location evidence="1">Endosome membrane</location>
        <topology evidence="1">Multi-pass membrane protein</topology>
    </subcellularLocation>
    <subcellularLocation>
        <location evidence="9">Membrane</location>
        <topology evidence="9">Multi-pass membrane protein</topology>
    </subcellularLocation>
</comment>
<dbReference type="PANTHER" id="PTHR45711:SF6">
    <property type="entry name" value="CHLORIDE CHANNEL PROTEIN"/>
    <property type="match status" value="1"/>
</dbReference>
<dbReference type="GO" id="GO:0005886">
    <property type="term" value="C:plasma membrane"/>
    <property type="evidence" value="ECO:0007669"/>
    <property type="project" value="TreeGrafter"/>
</dbReference>
<dbReference type="InterPro" id="IPR001807">
    <property type="entry name" value="ClC"/>
</dbReference>
<feature type="domain" description="CBS" evidence="10">
    <location>
        <begin position="128"/>
        <end position="188"/>
    </location>
</feature>
<dbReference type="PROSITE" id="PS51371">
    <property type="entry name" value="CBS"/>
    <property type="match status" value="1"/>
</dbReference>
<evidence type="ECO:0000256" key="4">
    <source>
        <dbReference type="ARBA" id="ARBA00022989"/>
    </source>
</evidence>
<dbReference type="Pfam" id="PF00654">
    <property type="entry name" value="Voltage_CLC"/>
    <property type="match status" value="1"/>
</dbReference>
<keyword evidence="8" id="KW-0129">CBS domain</keyword>
<evidence type="ECO:0000313" key="11">
    <source>
        <dbReference type="Proteomes" id="UP000887566"/>
    </source>
</evidence>
<dbReference type="AlphaFoldDB" id="A0A914WXW3"/>
<dbReference type="InterPro" id="IPR046342">
    <property type="entry name" value="CBS_dom_sf"/>
</dbReference>
<dbReference type="GO" id="GO:0005247">
    <property type="term" value="F:voltage-gated chloride channel activity"/>
    <property type="evidence" value="ECO:0007669"/>
    <property type="project" value="TreeGrafter"/>
</dbReference>